<dbReference type="NCBIfam" id="NF033679">
    <property type="entry name" value="DNRLRE_dom"/>
    <property type="match status" value="1"/>
</dbReference>
<protein>
    <submittedName>
        <fullName evidence="3">DNRLRE domain-containing protein</fullName>
    </submittedName>
</protein>
<evidence type="ECO:0000313" key="4">
    <source>
        <dbReference type="Proteomes" id="UP000677913"/>
    </source>
</evidence>
<proteinExistence type="predicted"/>
<evidence type="ECO:0000313" key="3">
    <source>
        <dbReference type="EMBL" id="MBS2966504.1"/>
    </source>
</evidence>
<dbReference type="EMBL" id="JAGSXH010000157">
    <property type="protein sequence ID" value="MBS2966504.1"/>
    <property type="molecule type" value="Genomic_DNA"/>
</dbReference>
<dbReference type="Proteomes" id="UP000677913">
    <property type="component" value="Unassembled WGS sequence"/>
</dbReference>
<feature type="compositionally biased region" description="Polar residues" evidence="1">
    <location>
        <begin position="254"/>
        <end position="273"/>
    </location>
</feature>
<feature type="signal peptide" evidence="2">
    <location>
        <begin position="1"/>
        <end position="29"/>
    </location>
</feature>
<reference evidence="3" key="1">
    <citation type="submission" date="2021-04" db="EMBL/GenBank/DDBJ databases">
        <title>Genome based classification of Actinospica acidithermotolerans sp. nov., an actinobacterium isolated from an Indonesian hot spring.</title>
        <authorList>
            <person name="Kusuma A.B."/>
            <person name="Putra K.E."/>
            <person name="Nafisah S."/>
            <person name="Loh J."/>
            <person name="Nouioui I."/>
            <person name="Goodfellow M."/>
        </authorList>
    </citation>
    <scope>NUCLEOTIDE SEQUENCE</scope>
    <source>
        <strain evidence="3">DSM 45618</strain>
    </source>
</reference>
<keyword evidence="2" id="KW-0732">Signal</keyword>
<feature type="non-terminal residue" evidence="3">
    <location>
        <position position="628"/>
    </location>
</feature>
<keyword evidence="4" id="KW-1185">Reference proteome</keyword>
<evidence type="ECO:0000256" key="1">
    <source>
        <dbReference type="SAM" id="MobiDB-lite"/>
    </source>
</evidence>
<evidence type="ECO:0000256" key="2">
    <source>
        <dbReference type="SAM" id="SignalP"/>
    </source>
</evidence>
<accession>A0A8J8BH74</accession>
<sequence length="628" mass="63260">MRVPVRARSLRCITPATLALSLAAAALLAAHPPQHPATRLPATAPAASSTRLSAAMASARARATGQAVVADALTTATDQTTANPDGSFTLTTSPAPVRVQRHGAWVPLDATLVKNPDGTYSPAATPAGLVLSGGGADPLAILSNHGRQLAVTLPVSLPAPAVTGATAIYPGLLPDVDLVVTATPEGGYSDVFVVKTANAAANPSLRTLMRATLTGTGVSLTTDAAGNLTAATSTGTPIFTAPAPAIWDSATAPATGTLSAGTASPNPSPTGTAAGTDPVTGAPLASSVTGPGEGAHQASLDAALSGSTLTLSPPASVLTGSATSYPVYIDPSVGPSVASWTMVNSYYATTSYFNSGTNGRMQVGYDGWDAPYFTARSFTTLNLSGVPAGAQVSSAQVNFFEDVAPSCSAREVDLWTTGGISSGTTWNSQPAWNSKIGSESVAKGYSGCSAGGVGFDITSQVASTRGAGGTSLTLGLRAANESDAYAWKQFNGNLSTETKTTASVTYDQAPDQPTGLYTSPSTDCSSTTLGDTAVTLYAPVSDPDGGSLTTTFNFYYASDGAKTNLLTSAHGIPSDTYTGNSGVTAALPLPESFFKTLAGSTPTTFTWKAVTSDGTLTSPWSTECSFTW</sequence>
<feature type="chain" id="PRO_5035163313" evidence="2">
    <location>
        <begin position="30"/>
        <end position="628"/>
    </location>
</feature>
<dbReference type="AlphaFoldDB" id="A0A8J8BH74"/>
<organism evidence="3 4">
    <name type="scientific">Actinocrinis puniceicyclus</name>
    <dbReference type="NCBI Taxonomy" id="977794"/>
    <lineage>
        <taxon>Bacteria</taxon>
        <taxon>Bacillati</taxon>
        <taxon>Actinomycetota</taxon>
        <taxon>Actinomycetes</taxon>
        <taxon>Catenulisporales</taxon>
        <taxon>Actinospicaceae</taxon>
        <taxon>Actinocrinis</taxon>
    </lineage>
</organism>
<comment type="caution">
    <text evidence="3">The sequence shown here is derived from an EMBL/GenBank/DDBJ whole genome shotgun (WGS) entry which is preliminary data.</text>
</comment>
<gene>
    <name evidence="3" type="ORF">KGA66_25920</name>
</gene>
<dbReference type="RefSeq" id="WP_211471642.1">
    <property type="nucleotide sequence ID" value="NZ_JAGSXH010000157.1"/>
</dbReference>
<feature type="region of interest" description="Disordered" evidence="1">
    <location>
        <begin position="254"/>
        <end position="296"/>
    </location>
</feature>
<name>A0A8J8BH74_9ACTN</name>